<comment type="caution">
    <text evidence="1">The sequence shown here is derived from an EMBL/GenBank/DDBJ whole genome shotgun (WGS) entry which is preliminary data.</text>
</comment>
<reference evidence="1" key="2">
    <citation type="submission" date="2019-04" db="EMBL/GenBank/DDBJ databases">
        <authorList>
            <person name="Zou H."/>
        </authorList>
    </citation>
    <scope>NUCLEOTIDE SEQUENCE</scope>
    <source>
        <strain evidence="1">2015oxa</strain>
    </source>
</reference>
<keyword evidence="1" id="KW-0808">Transferase</keyword>
<dbReference type="Proteomes" id="UP001152518">
    <property type="component" value="Unassembled WGS sequence"/>
</dbReference>
<dbReference type="AlphaFoldDB" id="A0AAW6QT86"/>
<dbReference type="GO" id="GO:0008168">
    <property type="term" value="F:methyltransferase activity"/>
    <property type="evidence" value="ECO:0007669"/>
    <property type="project" value="UniProtKB-KW"/>
</dbReference>
<accession>A0AAW6QT86</accession>
<name>A0AAW6QT86_9GAMM</name>
<protein>
    <submittedName>
        <fullName evidence="1">Class I SAM-dependent methyltransferase</fullName>
    </submittedName>
</protein>
<dbReference type="Gene3D" id="3.40.50.150">
    <property type="entry name" value="Vaccinia Virus protein VP39"/>
    <property type="match status" value="1"/>
</dbReference>
<dbReference type="SUPFAM" id="SSF53335">
    <property type="entry name" value="S-adenosyl-L-methionine-dependent methyltransferases"/>
    <property type="match status" value="1"/>
</dbReference>
<dbReference type="InterPro" id="IPR029063">
    <property type="entry name" value="SAM-dependent_MTases_sf"/>
</dbReference>
<organism evidence="1">
    <name type="scientific">Shewanella xiamenensis</name>
    <dbReference type="NCBI Taxonomy" id="332186"/>
    <lineage>
        <taxon>Bacteria</taxon>
        <taxon>Pseudomonadati</taxon>
        <taxon>Pseudomonadota</taxon>
        <taxon>Gammaproteobacteria</taxon>
        <taxon>Alteromonadales</taxon>
        <taxon>Shewanellaceae</taxon>
        <taxon>Shewanella</taxon>
    </lineage>
</organism>
<dbReference type="GO" id="GO:0032259">
    <property type="term" value="P:methylation"/>
    <property type="evidence" value="ECO:0007669"/>
    <property type="project" value="UniProtKB-KW"/>
</dbReference>
<gene>
    <name evidence="1" type="ORF">E2650_04630</name>
</gene>
<dbReference type="Pfam" id="PF13489">
    <property type="entry name" value="Methyltransf_23"/>
    <property type="match status" value="1"/>
</dbReference>
<dbReference type="CDD" id="cd02440">
    <property type="entry name" value="AdoMet_MTases"/>
    <property type="match status" value="1"/>
</dbReference>
<sequence length="303" mass="34788">MHQKTSEQHMGHLVDEINGFQVIECQMCGFKHIHPLPTLAELEKIYRHEYYTLDKPLFLQETEEDKNWWNTVYSDRYDTFEEFLPTTARRILDVGSGPGYFVSYGQKRGWKSMGIEPSAQACEHARGLGAEVVENFFNHKTATSLGKFDAIHANAVLEHIPNPREMVSLFRESLVQGGILCVVVPNDYNPFQETLRTYEGYRPWWVAPPHHLNYFSFETLGNLLTSAGFEVVLQETTFPIDMFLLMGDNYVDSPALGRTCHKKRIRFDSQLSLSGNNHIKRKFYQALASAGMGREVVLFAKKI</sequence>
<evidence type="ECO:0000313" key="1">
    <source>
        <dbReference type="EMBL" id="MDG5899198.1"/>
    </source>
</evidence>
<keyword evidence="1" id="KW-0489">Methyltransferase</keyword>
<proteinExistence type="predicted"/>
<dbReference type="RefSeq" id="WP_144375213.1">
    <property type="nucleotide sequence ID" value="NZ_BLRE01000036.1"/>
</dbReference>
<reference evidence="1" key="1">
    <citation type="journal article" date="2019" name="Int J Environ Res Public Health">
        <title>Characterization of Chromosome-Mediated BlaOXA-894 in Shewanella xiamenensis Isolated from Pig Wastewater.</title>
        <authorList>
            <person name="Zou H."/>
            <person name="Zhou Z."/>
            <person name="Xia H."/>
            <person name="Zhao Q."/>
            <person name="Li X."/>
        </authorList>
    </citation>
    <scope>NUCLEOTIDE SEQUENCE</scope>
    <source>
        <strain evidence="1">2015oxa</strain>
    </source>
</reference>
<dbReference type="EMBL" id="SUNE01000002">
    <property type="protein sequence ID" value="MDG5899198.1"/>
    <property type="molecule type" value="Genomic_DNA"/>
</dbReference>
<dbReference type="PANTHER" id="PTHR43861">
    <property type="entry name" value="TRANS-ACONITATE 2-METHYLTRANSFERASE-RELATED"/>
    <property type="match status" value="1"/>
</dbReference>